<organism evidence="1 2">
    <name type="scientific">Pleurodeles waltl</name>
    <name type="common">Iberian ribbed newt</name>
    <dbReference type="NCBI Taxonomy" id="8319"/>
    <lineage>
        <taxon>Eukaryota</taxon>
        <taxon>Metazoa</taxon>
        <taxon>Chordata</taxon>
        <taxon>Craniata</taxon>
        <taxon>Vertebrata</taxon>
        <taxon>Euteleostomi</taxon>
        <taxon>Amphibia</taxon>
        <taxon>Batrachia</taxon>
        <taxon>Caudata</taxon>
        <taxon>Salamandroidea</taxon>
        <taxon>Salamandridae</taxon>
        <taxon>Pleurodelinae</taxon>
        <taxon>Pleurodeles</taxon>
    </lineage>
</organism>
<dbReference type="AlphaFoldDB" id="A0AAV7QVJ3"/>
<evidence type="ECO:0000313" key="1">
    <source>
        <dbReference type="EMBL" id="KAJ1142438.1"/>
    </source>
</evidence>
<name>A0AAV7QVJ3_PLEWA</name>
<dbReference type="Proteomes" id="UP001066276">
    <property type="component" value="Chromosome 6"/>
</dbReference>
<sequence length="49" mass="5991">TLWSYLWRIEKVTVFCFYMYTNFVTPCHHYSQMICGGVIWLRCLHWIGS</sequence>
<keyword evidence="2" id="KW-1185">Reference proteome</keyword>
<comment type="caution">
    <text evidence="1">The sequence shown here is derived from an EMBL/GenBank/DDBJ whole genome shotgun (WGS) entry which is preliminary data.</text>
</comment>
<gene>
    <name evidence="1" type="ORF">NDU88_008763</name>
</gene>
<feature type="non-terminal residue" evidence="1">
    <location>
        <position position="49"/>
    </location>
</feature>
<feature type="non-terminal residue" evidence="1">
    <location>
        <position position="1"/>
    </location>
</feature>
<accession>A0AAV7QVJ3</accession>
<proteinExistence type="predicted"/>
<reference evidence="1" key="1">
    <citation type="journal article" date="2022" name="bioRxiv">
        <title>Sequencing and chromosome-scale assembly of the giantPleurodeles waltlgenome.</title>
        <authorList>
            <person name="Brown T."/>
            <person name="Elewa A."/>
            <person name="Iarovenko S."/>
            <person name="Subramanian E."/>
            <person name="Araus A.J."/>
            <person name="Petzold A."/>
            <person name="Susuki M."/>
            <person name="Suzuki K.-i.T."/>
            <person name="Hayashi T."/>
            <person name="Toyoda A."/>
            <person name="Oliveira C."/>
            <person name="Osipova E."/>
            <person name="Leigh N.D."/>
            <person name="Simon A."/>
            <person name="Yun M.H."/>
        </authorList>
    </citation>
    <scope>NUCLEOTIDE SEQUENCE</scope>
    <source>
        <strain evidence="1">20211129_DDA</strain>
        <tissue evidence="1">Liver</tissue>
    </source>
</reference>
<evidence type="ECO:0000313" key="2">
    <source>
        <dbReference type="Proteomes" id="UP001066276"/>
    </source>
</evidence>
<dbReference type="EMBL" id="JANPWB010000010">
    <property type="protein sequence ID" value="KAJ1142438.1"/>
    <property type="molecule type" value="Genomic_DNA"/>
</dbReference>
<protein>
    <submittedName>
        <fullName evidence="1">Uncharacterized protein</fullName>
    </submittedName>
</protein>